<dbReference type="SUPFAM" id="SSF57196">
    <property type="entry name" value="EGF/Laminin"/>
    <property type="match status" value="2"/>
</dbReference>
<evidence type="ECO:0000256" key="4">
    <source>
        <dbReference type="ARBA" id="ARBA00023157"/>
    </source>
</evidence>
<dbReference type="FunFam" id="2.10.25.10:FF:000038">
    <property type="entry name" value="Fibrillin 2"/>
    <property type="match status" value="1"/>
</dbReference>
<dbReference type="OrthoDB" id="14563at2759"/>
<dbReference type="AlphaFoldDB" id="A0A7M7PCD1"/>
<dbReference type="Pfam" id="PF07645">
    <property type="entry name" value="EGF_CA"/>
    <property type="match status" value="2"/>
</dbReference>
<dbReference type="SUPFAM" id="SSF49785">
    <property type="entry name" value="Galactose-binding domain-like"/>
    <property type="match status" value="1"/>
</dbReference>
<dbReference type="PROSITE" id="PS01286">
    <property type="entry name" value="FA58C_2"/>
    <property type="match status" value="1"/>
</dbReference>
<accession>A0A7M7PCD1</accession>
<dbReference type="Gene3D" id="2.60.120.260">
    <property type="entry name" value="Galactose-binding domain-like"/>
    <property type="match status" value="1"/>
</dbReference>
<feature type="domain" description="F5/8 type C" evidence="5">
    <location>
        <begin position="1"/>
        <end position="111"/>
    </location>
</feature>
<keyword evidence="3" id="KW-0677">Repeat</keyword>
<evidence type="ECO:0000313" key="6">
    <source>
        <dbReference type="EnsemblMetazoa" id="XP_030849673"/>
    </source>
</evidence>
<keyword evidence="4" id="KW-1015">Disulfide bond</keyword>
<name>A0A7M7PCD1_STRPU</name>
<dbReference type="CDD" id="cd00054">
    <property type="entry name" value="EGF_CA"/>
    <property type="match status" value="1"/>
</dbReference>
<keyword evidence="2" id="KW-0732">Signal</keyword>
<evidence type="ECO:0000313" key="7">
    <source>
        <dbReference type="Proteomes" id="UP000007110"/>
    </source>
</evidence>
<protein>
    <recommendedName>
        <fullName evidence="5">F5/8 type C domain-containing protein</fullName>
    </recommendedName>
</protein>
<proteinExistence type="predicted"/>
<evidence type="ECO:0000256" key="2">
    <source>
        <dbReference type="ARBA" id="ARBA00022729"/>
    </source>
</evidence>
<sequence>MSGWVPSDFPSLPGEWIEVAMNETTVFAGIKTQGSSVIEAWVTTFNLAISNDTLTWTYISDSNNVTQLFNGNVNQNSTVTNYFDEVYAIYFRVYPMTWHIRIGLRYELLGCRPYMKFKHMLGCERCETTYYCPGDGSRSACGRCEPPSEDCDRSPVEHSYGHATECSPCPPGHFCDDHCVECEAGTACFDGVRTECKPAFYSIGYGQDECLPCSDGTYQSLPRQPSCECCPSGFTSNIGKWECAPCEFNQYSDSECGDCLICSSPYDCPCMVVPRPCFEGVTCVNTGRGQFLCLDCPPGYVGDGDDCIDIDECADHDPCWPSAGCYNLSPGYICGRCPKGTEGDIIHGYGLNHTRENRQICTDIDECLIDNGGCDPNAHCNNTQGSYYCGGCLSGFLGNNEIGCTLGVDHCALGTHECDEHASCHYTRPGYYYCLVWSAH</sequence>
<dbReference type="InterPro" id="IPR008979">
    <property type="entry name" value="Galactose-bd-like_sf"/>
</dbReference>
<dbReference type="Pfam" id="PF00754">
    <property type="entry name" value="F5_F8_type_C"/>
    <property type="match status" value="1"/>
</dbReference>
<reference evidence="6" key="2">
    <citation type="submission" date="2021-01" db="UniProtKB">
        <authorList>
            <consortium name="EnsemblMetazoa"/>
        </authorList>
    </citation>
    <scope>IDENTIFICATION</scope>
</reference>
<evidence type="ECO:0000256" key="3">
    <source>
        <dbReference type="ARBA" id="ARBA00022737"/>
    </source>
</evidence>
<dbReference type="PANTHER" id="PTHR10199:SF110">
    <property type="entry name" value="TSP C-TERMINAL DOMAIN-CONTAINING PROTEIN"/>
    <property type="match status" value="1"/>
</dbReference>
<keyword evidence="7" id="KW-1185">Reference proteome</keyword>
<dbReference type="InterPro" id="IPR011641">
    <property type="entry name" value="Tyr-kin_ephrin_A/B_rcpt-like"/>
</dbReference>
<dbReference type="PROSITE" id="PS50022">
    <property type="entry name" value="FA58C_3"/>
    <property type="match status" value="1"/>
</dbReference>
<dbReference type="GeneID" id="105444645"/>
<dbReference type="GO" id="GO:0005509">
    <property type="term" value="F:calcium ion binding"/>
    <property type="evidence" value="ECO:0007669"/>
    <property type="project" value="InterPro"/>
</dbReference>
<dbReference type="SMART" id="SM00179">
    <property type="entry name" value="EGF_CA"/>
    <property type="match status" value="3"/>
</dbReference>
<dbReference type="InterPro" id="IPR001881">
    <property type="entry name" value="EGF-like_Ca-bd_dom"/>
</dbReference>
<dbReference type="SUPFAM" id="SSF57184">
    <property type="entry name" value="Growth factor receptor domain"/>
    <property type="match status" value="1"/>
</dbReference>
<evidence type="ECO:0000259" key="5">
    <source>
        <dbReference type="PROSITE" id="PS50022"/>
    </source>
</evidence>
<dbReference type="InterPro" id="IPR009030">
    <property type="entry name" value="Growth_fac_rcpt_cys_sf"/>
</dbReference>
<dbReference type="SMART" id="SM00181">
    <property type="entry name" value="EGF"/>
    <property type="match status" value="4"/>
</dbReference>
<dbReference type="EnsemblMetazoa" id="XM_030993813">
    <property type="protein sequence ID" value="XP_030849673"/>
    <property type="gene ID" value="LOC105444645"/>
</dbReference>
<dbReference type="InterPro" id="IPR049883">
    <property type="entry name" value="NOTCH1_EGF-like"/>
</dbReference>
<dbReference type="Pfam" id="PF07699">
    <property type="entry name" value="Ephrin_rec_like"/>
    <property type="match status" value="1"/>
</dbReference>
<reference evidence="7" key="1">
    <citation type="submission" date="2015-02" db="EMBL/GenBank/DDBJ databases">
        <title>Genome sequencing for Strongylocentrotus purpuratus.</title>
        <authorList>
            <person name="Murali S."/>
            <person name="Liu Y."/>
            <person name="Vee V."/>
            <person name="English A."/>
            <person name="Wang M."/>
            <person name="Skinner E."/>
            <person name="Han Y."/>
            <person name="Muzny D.M."/>
            <person name="Worley K.C."/>
            <person name="Gibbs R.A."/>
        </authorList>
    </citation>
    <scope>NUCLEOTIDE SEQUENCE</scope>
</reference>
<organism evidence="6 7">
    <name type="scientific">Strongylocentrotus purpuratus</name>
    <name type="common">Purple sea urchin</name>
    <dbReference type="NCBI Taxonomy" id="7668"/>
    <lineage>
        <taxon>Eukaryota</taxon>
        <taxon>Metazoa</taxon>
        <taxon>Echinodermata</taxon>
        <taxon>Eleutherozoa</taxon>
        <taxon>Echinozoa</taxon>
        <taxon>Echinoidea</taxon>
        <taxon>Euechinoidea</taxon>
        <taxon>Echinacea</taxon>
        <taxon>Camarodonta</taxon>
        <taxon>Echinidea</taxon>
        <taxon>Strongylocentrotidae</taxon>
        <taxon>Strongylocentrotus</taxon>
    </lineage>
</organism>
<dbReference type="Proteomes" id="UP000007110">
    <property type="component" value="Unassembled WGS sequence"/>
</dbReference>
<dbReference type="CDD" id="cd00057">
    <property type="entry name" value="FA58C"/>
    <property type="match status" value="1"/>
</dbReference>
<evidence type="ECO:0000256" key="1">
    <source>
        <dbReference type="ARBA" id="ARBA00022536"/>
    </source>
</evidence>
<dbReference type="InterPro" id="IPR000421">
    <property type="entry name" value="FA58C"/>
</dbReference>
<dbReference type="InterPro" id="IPR018097">
    <property type="entry name" value="EGF_Ca-bd_CS"/>
</dbReference>
<dbReference type="Gene3D" id="2.10.25.10">
    <property type="entry name" value="Laminin"/>
    <property type="match status" value="3"/>
</dbReference>
<dbReference type="SMART" id="SM01411">
    <property type="entry name" value="Ephrin_rec_like"/>
    <property type="match status" value="2"/>
</dbReference>
<keyword evidence="1" id="KW-0245">EGF-like domain</keyword>
<dbReference type="PROSITE" id="PS01187">
    <property type="entry name" value="EGF_CA"/>
    <property type="match status" value="2"/>
</dbReference>
<dbReference type="RefSeq" id="XP_030849673.1">
    <property type="nucleotide sequence ID" value="XM_030993813.1"/>
</dbReference>
<dbReference type="InterPro" id="IPR000742">
    <property type="entry name" value="EGF"/>
</dbReference>
<dbReference type="InParanoid" id="A0A7M7PCD1"/>
<dbReference type="PANTHER" id="PTHR10199">
    <property type="entry name" value="THROMBOSPONDIN"/>
    <property type="match status" value="1"/>
</dbReference>
<dbReference type="KEGG" id="spu:105444645"/>